<dbReference type="EMBL" id="DXFW01000037">
    <property type="protein sequence ID" value="HIX06539.1"/>
    <property type="molecule type" value="Genomic_DNA"/>
</dbReference>
<feature type="region of interest" description="Disordered" evidence="1">
    <location>
        <begin position="174"/>
        <end position="227"/>
    </location>
</feature>
<organism evidence="3 4">
    <name type="scientific">Candidatus Allofournierella pullicola</name>
    <dbReference type="NCBI Taxonomy" id="2838596"/>
    <lineage>
        <taxon>Bacteria</taxon>
        <taxon>Bacillati</taxon>
        <taxon>Bacillota</taxon>
        <taxon>Clostridia</taxon>
        <taxon>Eubacteriales</taxon>
        <taxon>Oscillospiraceae</taxon>
        <taxon>Allofournierella</taxon>
    </lineage>
</organism>
<comment type="caution">
    <text evidence="3">The sequence shown here is derived from an EMBL/GenBank/DDBJ whole genome shotgun (WGS) entry which is preliminary data.</text>
</comment>
<evidence type="ECO:0000259" key="2">
    <source>
        <dbReference type="Pfam" id="PF16112"/>
    </source>
</evidence>
<dbReference type="Proteomes" id="UP000824193">
    <property type="component" value="Unassembled WGS sequence"/>
</dbReference>
<reference evidence="3" key="2">
    <citation type="submission" date="2021-04" db="EMBL/GenBank/DDBJ databases">
        <authorList>
            <person name="Gilroy R."/>
        </authorList>
    </citation>
    <scope>NUCLEOTIDE SEQUENCE</scope>
    <source>
        <strain evidence="3">2239</strain>
    </source>
</reference>
<evidence type="ECO:0000313" key="4">
    <source>
        <dbReference type="Proteomes" id="UP000824193"/>
    </source>
</evidence>
<evidence type="ECO:0000256" key="1">
    <source>
        <dbReference type="SAM" id="MobiDB-lite"/>
    </source>
</evidence>
<dbReference type="AlphaFoldDB" id="A0A9D1V685"/>
<dbReference type="Pfam" id="PF16112">
    <property type="entry name" value="DUF4830"/>
    <property type="match status" value="1"/>
</dbReference>
<name>A0A9D1V685_9FIRM</name>
<sequence length="227" mass="23210">MFVLTFGKNGLRRLGAVAVCGVALAGAVFAVGSFFMEDDAAPAAAQGETAQADPASMKIEGTDDIQAFFKAYGLEVDLATATVDKVKIPKSWDESFSAFNTVVKESGLSLEKYKNKTVEKWVVLCPGRSTGENKVSGVLLVYKEEPVGAYLLASPSGEVTGLVTAAATAAPLPDEQAAETAAGFGEEAAAETAAPAEDAAANAPLTEEAAETGGEVSLEDAGAVPIE</sequence>
<dbReference type="InterPro" id="IPR032257">
    <property type="entry name" value="DUF4830"/>
</dbReference>
<feature type="compositionally biased region" description="Low complexity" evidence="1">
    <location>
        <begin position="178"/>
        <end position="207"/>
    </location>
</feature>
<accession>A0A9D1V685</accession>
<protein>
    <submittedName>
        <fullName evidence="3">DUF4830 domain-containing protein</fullName>
    </submittedName>
</protein>
<proteinExistence type="predicted"/>
<evidence type="ECO:0000313" key="3">
    <source>
        <dbReference type="EMBL" id="HIX06539.1"/>
    </source>
</evidence>
<gene>
    <name evidence="3" type="ORF">H9865_10675</name>
</gene>
<feature type="domain" description="DUF4830" evidence="2">
    <location>
        <begin position="68"/>
        <end position="151"/>
    </location>
</feature>
<reference evidence="3" key="1">
    <citation type="journal article" date="2021" name="PeerJ">
        <title>Extensive microbial diversity within the chicken gut microbiome revealed by metagenomics and culture.</title>
        <authorList>
            <person name="Gilroy R."/>
            <person name="Ravi A."/>
            <person name="Getino M."/>
            <person name="Pursley I."/>
            <person name="Horton D.L."/>
            <person name="Alikhan N.F."/>
            <person name="Baker D."/>
            <person name="Gharbi K."/>
            <person name="Hall N."/>
            <person name="Watson M."/>
            <person name="Adriaenssens E.M."/>
            <person name="Foster-Nyarko E."/>
            <person name="Jarju S."/>
            <person name="Secka A."/>
            <person name="Antonio M."/>
            <person name="Oren A."/>
            <person name="Chaudhuri R.R."/>
            <person name="La Ragione R."/>
            <person name="Hildebrand F."/>
            <person name="Pallen M.J."/>
        </authorList>
    </citation>
    <scope>NUCLEOTIDE SEQUENCE</scope>
    <source>
        <strain evidence="3">2239</strain>
    </source>
</reference>